<dbReference type="EMBL" id="JAPWDV010000002">
    <property type="protein sequence ID" value="KAJ6220766.1"/>
    <property type="molecule type" value="Genomic_DNA"/>
</dbReference>
<dbReference type="OMA" id="CNDSAKN"/>
<comment type="caution">
    <text evidence="2">The sequence shown here is derived from an EMBL/GenBank/DDBJ whole genome shotgun (WGS) entry which is preliminary data.</text>
</comment>
<evidence type="ECO:0000313" key="3">
    <source>
        <dbReference type="Proteomes" id="UP001142055"/>
    </source>
</evidence>
<name>A0A9Q0RPG7_BLOTA</name>
<sequence length="424" mass="49575">MDSSNKKPNLSLFEDDDDDNNVESYQNQDEYEDFKLKIDEKLKRGEKSTSKLIELQSKFSYDSRFKIDDRFVDIDDEDHLPVNEIEEEKSKNIAILEQVLGKHIHSSKPIDPVSEYRNTNKNAKKLKHNQTTLPASVLTPRFDPLKEESKVYEISNSSTLNKRKVNIDFDLLDQKEKESNKKAKTIVPSETEKLVDNYYEVASNLKDTLAGTEGFSLGSFLGLNSQDEEQQYRESIATSNEKATFEPISKLEKKKLKTLKNPFKYDSSDEDDDLFERSKWNDMDFDDFKYDDNDVDNQDIQQKAKQKTKQPTTKVDNSIPILSEFKFFMKPEDARLKVSPFFYSDELISKSRANGKQRSVEMMKALSFRRYAAQKNSKTTTKFIEKRKLLSRMGKGKRRHFHRHYSKNKFGSKRSSNRKEEIKQ</sequence>
<reference evidence="2" key="1">
    <citation type="submission" date="2022-12" db="EMBL/GenBank/DDBJ databases">
        <title>Genome assemblies of Blomia tropicalis.</title>
        <authorList>
            <person name="Cui Y."/>
        </authorList>
    </citation>
    <scope>NUCLEOTIDE SEQUENCE</scope>
    <source>
        <tissue evidence="2">Adult mites</tissue>
    </source>
</reference>
<protein>
    <submittedName>
        <fullName evidence="2">Uncharacterized protein</fullName>
    </submittedName>
</protein>
<keyword evidence="3" id="KW-1185">Reference proteome</keyword>
<dbReference type="Proteomes" id="UP001142055">
    <property type="component" value="Chromosome 2"/>
</dbReference>
<feature type="compositionally biased region" description="Basic residues" evidence="1">
    <location>
        <begin position="394"/>
        <end position="416"/>
    </location>
</feature>
<gene>
    <name evidence="2" type="ORF">RDWZM_006578</name>
</gene>
<accession>A0A9Q0RPG7</accession>
<feature type="region of interest" description="Disordered" evidence="1">
    <location>
        <begin position="392"/>
        <end position="424"/>
    </location>
</feature>
<dbReference type="AlphaFoldDB" id="A0A9Q0RPG7"/>
<evidence type="ECO:0000256" key="1">
    <source>
        <dbReference type="SAM" id="MobiDB-lite"/>
    </source>
</evidence>
<organism evidence="2 3">
    <name type="scientific">Blomia tropicalis</name>
    <name type="common">Mite</name>
    <dbReference type="NCBI Taxonomy" id="40697"/>
    <lineage>
        <taxon>Eukaryota</taxon>
        <taxon>Metazoa</taxon>
        <taxon>Ecdysozoa</taxon>
        <taxon>Arthropoda</taxon>
        <taxon>Chelicerata</taxon>
        <taxon>Arachnida</taxon>
        <taxon>Acari</taxon>
        <taxon>Acariformes</taxon>
        <taxon>Sarcoptiformes</taxon>
        <taxon>Astigmata</taxon>
        <taxon>Glycyphagoidea</taxon>
        <taxon>Echimyopodidae</taxon>
        <taxon>Blomia</taxon>
    </lineage>
</organism>
<proteinExistence type="predicted"/>
<feature type="region of interest" description="Disordered" evidence="1">
    <location>
        <begin position="1"/>
        <end position="28"/>
    </location>
</feature>
<evidence type="ECO:0000313" key="2">
    <source>
        <dbReference type="EMBL" id="KAJ6220766.1"/>
    </source>
</evidence>